<dbReference type="EMBL" id="VTEW01000003">
    <property type="protein sequence ID" value="TYS82857.1"/>
    <property type="molecule type" value="Genomic_DNA"/>
</dbReference>
<dbReference type="Pfam" id="PF04229">
    <property type="entry name" value="GrpB"/>
    <property type="match status" value="1"/>
</dbReference>
<protein>
    <submittedName>
        <fullName evidence="1">GrpB family protein</fullName>
    </submittedName>
</protein>
<dbReference type="Gene3D" id="3.30.460.10">
    <property type="entry name" value="Beta Polymerase, domain 2"/>
    <property type="match status" value="1"/>
</dbReference>
<name>A0A5D4U689_9BACI</name>
<evidence type="ECO:0000313" key="1">
    <source>
        <dbReference type="EMBL" id="TYS82857.1"/>
    </source>
</evidence>
<comment type="caution">
    <text evidence="1">The sequence shown here is derived from an EMBL/GenBank/DDBJ whole genome shotgun (WGS) entry which is preliminary data.</text>
</comment>
<sequence>MLGVKKGQVILTDHSNNWKRLFQKEKQLLINIIGESIEDIEHFGSTSMEGIKAKPVLDILVGVNRIEDLNKFDKSLMKAEGYYHLPGVKLQGKQVFAKFSDLETLTKTHILHVVEYKGKWWNEHLIFRDYLNSHPLAAKEYEKLKNKLASQYPADESAYTEEKYKFVQNIVKRANDEGEQKQNESSV</sequence>
<reference evidence="1 2" key="1">
    <citation type="submission" date="2019-08" db="EMBL/GenBank/DDBJ databases">
        <title>Bacillus genomes from the desert of Cuatro Cienegas, Coahuila.</title>
        <authorList>
            <person name="Olmedo-Alvarez G."/>
        </authorList>
    </citation>
    <scope>NUCLEOTIDE SEQUENCE [LARGE SCALE GENOMIC DNA]</scope>
    <source>
        <strain evidence="1 2">CH451a_14T</strain>
    </source>
</reference>
<proteinExistence type="predicted"/>
<evidence type="ECO:0000313" key="2">
    <source>
        <dbReference type="Proteomes" id="UP000325054"/>
    </source>
</evidence>
<organism evidence="1 2">
    <name type="scientific">Rossellomorea aquimaris</name>
    <dbReference type="NCBI Taxonomy" id="189382"/>
    <lineage>
        <taxon>Bacteria</taxon>
        <taxon>Bacillati</taxon>
        <taxon>Bacillota</taxon>
        <taxon>Bacilli</taxon>
        <taxon>Bacillales</taxon>
        <taxon>Bacillaceae</taxon>
        <taxon>Rossellomorea</taxon>
    </lineage>
</organism>
<gene>
    <name evidence="1" type="ORF">FZC80_04805</name>
</gene>
<dbReference type="InterPro" id="IPR007344">
    <property type="entry name" value="GrpB/CoaE"/>
</dbReference>
<dbReference type="Proteomes" id="UP000325054">
    <property type="component" value="Unassembled WGS sequence"/>
</dbReference>
<dbReference type="PANTHER" id="PTHR34822">
    <property type="entry name" value="GRPB DOMAIN PROTEIN (AFU_ORTHOLOGUE AFUA_1G01530)"/>
    <property type="match status" value="1"/>
</dbReference>
<dbReference type="PANTHER" id="PTHR34822:SF1">
    <property type="entry name" value="GRPB FAMILY PROTEIN"/>
    <property type="match status" value="1"/>
</dbReference>
<dbReference type="SUPFAM" id="SSF81301">
    <property type="entry name" value="Nucleotidyltransferase"/>
    <property type="match status" value="1"/>
</dbReference>
<dbReference type="OrthoDB" id="9799092at2"/>
<dbReference type="AlphaFoldDB" id="A0A5D4U689"/>
<dbReference type="InterPro" id="IPR043519">
    <property type="entry name" value="NT_sf"/>
</dbReference>
<accession>A0A5D4U689</accession>